<dbReference type="InterPro" id="IPR048110">
    <property type="entry name" value="SA1362/YqhP-like"/>
</dbReference>
<dbReference type="NCBIfam" id="NF041554">
    <property type="entry name" value="SA1362_fam"/>
    <property type="match status" value="1"/>
</dbReference>
<accession>A0ABV3PZC6</accession>
<evidence type="ECO:0000256" key="2">
    <source>
        <dbReference type="SAM" id="Phobius"/>
    </source>
</evidence>
<protein>
    <submittedName>
        <fullName evidence="3">SA1362 family protein</fullName>
    </submittedName>
</protein>
<evidence type="ECO:0000256" key="1">
    <source>
        <dbReference type="SAM" id="MobiDB-lite"/>
    </source>
</evidence>
<keyword evidence="2" id="KW-0472">Membrane</keyword>
<feature type="compositionally biased region" description="Basic residues" evidence="1">
    <location>
        <begin position="116"/>
        <end position="125"/>
    </location>
</feature>
<reference evidence="3 4" key="1">
    <citation type="journal article" date="1979" name="Int. J. Syst. Evol. Microbiol.">
        <title>Bacillus globisporus subsp. marinus subsp. nov.</title>
        <authorList>
            <person name="Liu H."/>
        </authorList>
    </citation>
    <scope>NUCLEOTIDE SEQUENCE [LARGE SCALE GENOMIC DNA]</scope>
    <source>
        <strain evidence="3 4">DSM 1297</strain>
    </source>
</reference>
<evidence type="ECO:0000313" key="3">
    <source>
        <dbReference type="EMBL" id="MEW9500395.1"/>
    </source>
</evidence>
<name>A0ABV3PZC6_9BACL</name>
<dbReference type="RefSeq" id="WP_367777677.1">
    <property type="nucleotide sequence ID" value="NZ_JBFMIA010000001.1"/>
</dbReference>
<keyword evidence="2" id="KW-1133">Transmembrane helix</keyword>
<dbReference type="Proteomes" id="UP001556040">
    <property type="component" value="Unassembled WGS sequence"/>
</dbReference>
<proteinExistence type="predicted"/>
<keyword evidence="2" id="KW-0812">Transmembrane</keyword>
<sequence>MKMTVFYIVVVLAFFGLTHALFTDPSSLIRKIFTYALFAGVIYAIYRLWASRKPNHSEQQAFKKAAKYSKKRYGNPVSASKVKKTAKQSGKKPLPLKKPLTVRGDAPKLTVIEGKKGKKKKRMSL</sequence>
<feature type="transmembrane region" description="Helical" evidence="2">
    <location>
        <begin position="30"/>
        <end position="49"/>
    </location>
</feature>
<gene>
    <name evidence="3" type="ORF">AB1471_01125</name>
</gene>
<feature type="compositionally biased region" description="Basic residues" evidence="1">
    <location>
        <begin position="81"/>
        <end position="90"/>
    </location>
</feature>
<keyword evidence="4" id="KW-1185">Reference proteome</keyword>
<dbReference type="EMBL" id="JBFMIA010000001">
    <property type="protein sequence ID" value="MEW9500395.1"/>
    <property type="molecule type" value="Genomic_DNA"/>
</dbReference>
<feature type="region of interest" description="Disordered" evidence="1">
    <location>
        <begin position="72"/>
        <end position="125"/>
    </location>
</feature>
<evidence type="ECO:0000313" key="4">
    <source>
        <dbReference type="Proteomes" id="UP001556040"/>
    </source>
</evidence>
<comment type="caution">
    <text evidence="3">The sequence shown here is derived from an EMBL/GenBank/DDBJ whole genome shotgun (WGS) entry which is preliminary data.</text>
</comment>
<organism evidence="3 4">
    <name type="scientific">Jeotgalibacillus marinus</name>
    <dbReference type="NCBI Taxonomy" id="86667"/>
    <lineage>
        <taxon>Bacteria</taxon>
        <taxon>Bacillati</taxon>
        <taxon>Bacillota</taxon>
        <taxon>Bacilli</taxon>
        <taxon>Bacillales</taxon>
        <taxon>Caryophanaceae</taxon>
        <taxon>Jeotgalibacillus</taxon>
    </lineage>
</organism>